<dbReference type="EMBL" id="GBXM01089193">
    <property type="protein sequence ID" value="JAH19384.1"/>
    <property type="molecule type" value="Transcribed_RNA"/>
</dbReference>
<name>A0A0E9QRD3_ANGAN</name>
<dbReference type="AlphaFoldDB" id="A0A0E9QRD3"/>
<reference evidence="1" key="1">
    <citation type="submission" date="2014-11" db="EMBL/GenBank/DDBJ databases">
        <authorList>
            <person name="Amaro Gonzalez C."/>
        </authorList>
    </citation>
    <scope>NUCLEOTIDE SEQUENCE</scope>
</reference>
<accession>A0A0E9QRD3</accession>
<protein>
    <submittedName>
        <fullName evidence="1">Uncharacterized protein</fullName>
    </submittedName>
</protein>
<sequence>MIITTRKSTTGAKIMVSYILKRLCFKGL</sequence>
<evidence type="ECO:0000313" key="1">
    <source>
        <dbReference type="EMBL" id="JAH19384.1"/>
    </source>
</evidence>
<organism evidence="1">
    <name type="scientific">Anguilla anguilla</name>
    <name type="common">European freshwater eel</name>
    <name type="synonym">Muraena anguilla</name>
    <dbReference type="NCBI Taxonomy" id="7936"/>
    <lineage>
        <taxon>Eukaryota</taxon>
        <taxon>Metazoa</taxon>
        <taxon>Chordata</taxon>
        <taxon>Craniata</taxon>
        <taxon>Vertebrata</taxon>
        <taxon>Euteleostomi</taxon>
        <taxon>Actinopterygii</taxon>
        <taxon>Neopterygii</taxon>
        <taxon>Teleostei</taxon>
        <taxon>Anguilliformes</taxon>
        <taxon>Anguillidae</taxon>
        <taxon>Anguilla</taxon>
    </lineage>
</organism>
<proteinExistence type="predicted"/>
<reference evidence="1" key="2">
    <citation type="journal article" date="2015" name="Fish Shellfish Immunol.">
        <title>Early steps in the European eel (Anguilla anguilla)-Vibrio vulnificus interaction in the gills: Role of the RtxA13 toxin.</title>
        <authorList>
            <person name="Callol A."/>
            <person name="Pajuelo D."/>
            <person name="Ebbesson L."/>
            <person name="Teles M."/>
            <person name="MacKenzie S."/>
            <person name="Amaro C."/>
        </authorList>
    </citation>
    <scope>NUCLEOTIDE SEQUENCE</scope>
</reference>